<feature type="compositionally biased region" description="Basic and acidic residues" evidence="9">
    <location>
        <begin position="344"/>
        <end position="353"/>
    </location>
</feature>
<protein>
    <submittedName>
        <fullName evidence="12">PBRM1</fullName>
    </submittedName>
</protein>
<dbReference type="CDD" id="cd05515">
    <property type="entry name" value="Bromo_polybromo_V"/>
    <property type="match status" value="1"/>
</dbReference>
<evidence type="ECO:0000256" key="4">
    <source>
        <dbReference type="ARBA" id="ARBA00023015"/>
    </source>
</evidence>
<name>A0ABY6KBL9_9ARAC</name>
<feature type="compositionally biased region" description="Acidic residues" evidence="9">
    <location>
        <begin position="1564"/>
        <end position="1574"/>
    </location>
</feature>
<feature type="compositionally biased region" description="Basic and acidic residues" evidence="9">
    <location>
        <begin position="930"/>
        <end position="949"/>
    </location>
</feature>
<dbReference type="SUPFAM" id="SSF53098">
    <property type="entry name" value="Ribonuclease H-like"/>
    <property type="match status" value="1"/>
</dbReference>
<dbReference type="InterPro" id="IPR037382">
    <property type="entry name" value="Rsc/polybromo"/>
</dbReference>
<evidence type="ECO:0000256" key="3">
    <source>
        <dbReference type="ARBA" id="ARBA00022853"/>
    </source>
</evidence>
<dbReference type="PANTHER" id="PTHR16062">
    <property type="entry name" value="SWI/SNF-RELATED"/>
    <property type="match status" value="1"/>
</dbReference>
<feature type="region of interest" description="Disordered" evidence="9">
    <location>
        <begin position="1126"/>
        <end position="1151"/>
    </location>
</feature>
<keyword evidence="2" id="KW-0677">Repeat</keyword>
<feature type="domain" description="Bromo" evidence="10">
    <location>
        <begin position="501"/>
        <end position="571"/>
    </location>
</feature>
<evidence type="ECO:0000259" key="10">
    <source>
        <dbReference type="PROSITE" id="PS50014"/>
    </source>
</evidence>
<proteinExistence type="predicted"/>
<dbReference type="SMART" id="SM00439">
    <property type="entry name" value="BAH"/>
    <property type="match status" value="1"/>
</dbReference>
<dbReference type="InterPro" id="IPR029526">
    <property type="entry name" value="PGBD"/>
</dbReference>
<dbReference type="InterPro" id="IPR043151">
    <property type="entry name" value="BAH_sf"/>
</dbReference>
<feature type="region of interest" description="Disordered" evidence="9">
    <location>
        <begin position="342"/>
        <end position="368"/>
    </location>
</feature>
<keyword evidence="13" id="KW-1185">Reference proteome</keyword>
<feature type="compositionally biased region" description="Acidic residues" evidence="9">
    <location>
        <begin position="354"/>
        <end position="366"/>
    </location>
</feature>
<dbReference type="PROSITE" id="PS00633">
    <property type="entry name" value="BROMODOMAIN_1"/>
    <property type="match status" value="1"/>
</dbReference>
<keyword evidence="6" id="KW-0804">Transcription</keyword>
<feature type="domain" description="Bromo" evidence="10">
    <location>
        <begin position="384"/>
        <end position="475"/>
    </location>
</feature>
<evidence type="ECO:0000256" key="8">
    <source>
        <dbReference type="PROSITE-ProRule" id="PRU00035"/>
    </source>
</evidence>
<dbReference type="InterPro" id="IPR001487">
    <property type="entry name" value="Bromodomain"/>
</dbReference>
<dbReference type="SUPFAM" id="SSF47370">
    <property type="entry name" value="Bromodomain"/>
    <property type="match status" value="6"/>
</dbReference>
<evidence type="ECO:0000256" key="9">
    <source>
        <dbReference type="SAM" id="MobiDB-lite"/>
    </source>
</evidence>
<dbReference type="Gene3D" id="2.30.30.490">
    <property type="match status" value="1"/>
</dbReference>
<dbReference type="InterPro" id="IPR001025">
    <property type="entry name" value="BAH_dom"/>
</dbReference>
<dbReference type="Pfam" id="PF01426">
    <property type="entry name" value="BAH"/>
    <property type="match status" value="1"/>
</dbReference>
<evidence type="ECO:0000313" key="12">
    <source>
        <dbReference type="EMBL" id="UYV65948.1"/>
    </source>
</evidence>
<dbReference type="SMART" id="SM00297">
    <property type="entry name" value="BROMO"/>
    <property type="match status" value="4"/>
</dbReference>
<feature type="region of interest" description="Disordered" evidence="9">
    <location>
        <begin position="313"/>
        <end position="332"/>
    </location>
</feature>
<dbReference type="Gene3D" id="3.30.420.10">
    <property type="entry name" value="Ribonuclease H-like superfamily/Ribonuclease H"/>
    <property type="match status" value="1"/>
</dbReference>
<dbReference type="PROSITE" id="PS50014">
    <property type="entry name" value="BROMODOMAIN_2"/>
    <property type="match status" value="5"/>
</dbReference>
<keyword evidence="4" id="KW-0805">Transcription regulation</keyword>
<dbReference type="InterPro" id="IPR036397">
    <property type="entry name" value="RNaseH_sf"/>
</dbReference>
<dbReference type="PRINTS" id="PR00503">
    <property type="entry name" value="BROMODOMAIN"/>
</dbReference>
<feature type="non-terminal residue" evidence="12">
    <location>
        <position position="1"/>
    </location>
</feature>
<dbReference type="PROSITE" id="PS51038">
    <property type="entry name" value="BAH"/>
    <property type="match status" value="1"/>
</dbReference>
<evidence type="ECO:0000256" key="7">
    <source>
        <dbReference type="ARBA" id="ARBA00023242"/>
    </source>
</evidence>
<feature type="region of interest" description="Disordered" evidence="9">
    <location>
        <begin position="167"/>
        <end position="196"/>
    </location>
</feature>
<evidence type="ECO:0000313" key="13">
    <source>
        <dbReference type="Proteomes" id="UP001235939"/>
    </source>
</evidence>
<dbReference type="Pfam" id="PF00439">
    <property type="entry name" value="Bromodomain"/>
    <property type="match status" value="5"/>
</dbReference>
<evidence type="ECO:0000256" key="2">
    <source>
        <dbReference type="ARBA" id="ARBA00022737"/>
    </source>
</evidence>
<dbReference type="InterPro" id="IPR036427">
    <property type="entry name" value="Bromodomain-like_sf"/>
</dbReference>
<comment type="subcellular location">
    <subcellularLocation>
        <location evidence="1">Nucleus</location>
    </subcellularLocation>
</comment>
<evidence type="ECO:0000256" key="6">
    <source>
        <dbReference type="ARBA" id="ARBA00023163"/>
    </source>
</evidence>
<feature type="domain" description="Bromo" evidence="10">
    <location>
        <begin position="214"/>
        <end position="292"/>
    </location>
</feature>
<keyword evidence="3" id="KW-0156">Chromatin regulator</keyword>
<feature type="domain" description="BAH" evidence="11">
    <location>
        <begin position="960"/>
        <end position="1080"/>
    </location>
</feature>
<feature type="compositionally biased region" description="Basic and acidic residues" evidence="9">
    <location>
        <begin position="167"/>
        <end position="177"/>
    </location>
</feature>
<feature type="domain" description="Bromo" evidence="10">
    <location>
        <begin position="628"/>
        <end position="698"/>
    </location>
</feature>
<feature type="domain" description="Bromo" evidence="10">
    <location>
        <begin position="77"/>
        <end position="128"/>
    </location>
</feature>
<dbReference type="InterPro" id="IPR012337">
    <property type="entry name" value="RNaseH-like_sf"/>
</dbReference>
<keyword evidence="7" id="KW-0539">Nucleus</keyword>
<dbReference type="InterPro" id="IPR037968">
    <property type="entry name" value="PBRM1_BD5"/>
</dbReference>
<feature type="region of interest" description="Disordered" evidence="9">
    <location>
        <begin position="1559"/>
        <end position="1598"/>
    </location>
</feature>
<dbReference type="Pfam" id="PF13843">
    <property type="entry name" value="DDE_Tnp_1_7"/>
    <property type="match status" value="1"/>
</dbReference>
<feature type="region of interest" description="Disordered" evidence="9">
    <location>
        <begin position="930"/>
        <end position="954"/>
    </location>
</feature>
<gene>
    <name evidence="12" type="ORF">LAZ67_3005967</name>
</gene>
<dbReference type="Gene3D" id="1.20.920.10">
    <property type="entry name" value="Bromodomain-like"/>
    <property type="match status" value="6"/>
</dbReference>
<reference evidence="12 13" key="1">
    <citation type="submission" date="2022-01" db="EMBL/GenBank/DDBJ databases">
        <title>A chromosomal length assembly of Cordylochernes scorpioides.</title>
        <authorList>
            <person name="Zeh D."/>
            <person name="Zeh J."/>
        </authorList>
    </citation>
    <scope>NUCLEOTIDE SEQUENCE [LARGE SCALE GENOMIC DNA]</scope>
    <source>
        <strain evidence="12">IN4F17</strain>
        <tissue evidence="12">Whole Body</tissue>
    </source>
</reference>
<dbReference type="EMBL" id="CP092865">
    <property type="protein sequence ID" value="UYV65948.1"/>
    <property type="molecule type" value="Genomic_DNA"/>
</dbReference>
<sequence>MYKEHGASASTAEFGRASKSLGLYKQSEICQELYDVIRNHKTHDGRLACETFIRNPKRRDYLIEEGLMLPVGRTSADYYEVVTSPIDLIKIQQKLKGEEYTEVDQLAADVELMVNNAKSYYKVGAAASSPPSQQQPCQQPWGDVQKNTMEYKDACELWDVFQSSRNELEGKEPEVGRTSRVVPPRSSSHLPQSQEEDSPLEELFAAVMTAVDQDGRDLSTMFKLLPSKTGVLVPVVQKYPEYYKVILDPIDLRTIASRITQGQYSSLLELEKDLLLMCKNAKAFNEPGSQIYKDAAMLRKIIVAKKFDIEQRKSSTSSKSTERTKHKKNSASTKWASLIANLSSDKDSSSSDREDSDPAPLEEDESNSPLWQIYNAVKDYPGPNNTPLSEPFIRLPSKRCVSECSPAPLTLCLLQVPFRLLQGDPQPHFPLQDYDQAHGRSPLEKKYTGPMELVDDFNLLFDNAKKYNRPESKIFKDAVKLQKVMQSKASELINIVLKNDAGRNLITMFMEKPLKKDYPDYYEVITNPIDMKIIEHSIKADKYPTFEAMVQDFRLMFSNCQLYNEEGSEIYQDAVVLEKVLLDRVKELNLRPDLPRVGRPPLKKGRPCLLKTKLKNLYETVKEYTDNKGRKLSQIFVKLPSKTDYPEYYEVIKRPMNLEKIHQKLKAAQYESLEEMLADFVLMFDNACKYNEPDSQIYKDALTLQRLALQTKLELSEGSENGVPDVKSLVQELLTNLFISVYNHQVRRLWNSVLNTSPPGWWQDEEGRCFSDSLVEFSESYEGSDGTSKKFNMIVILKYPLPVPSPDEKGGGGAVTSSVKNLGSAGLADSTLILTLDMIKRNLDKVLVQGRYRRLDRFQDDMFEVFELARKESRTDSQVFEDSTELQAHFIRTRDKLCCNGSSLSSPALNYTEAYLQAAVEALKAEKVPKEPPLELKSEKEEGGKRSDDQAAESLTSKGVTYRVGDFVYVEPRQARLGVDLWKLVLPAQRDLPPGYSQVPTEGGTRRGTTETLFLNGVWVQEVFPSEGHNSTPLSQVLGKCFVMMVKDYVKYKPEGFEDKDVYVCESRYSSRMRIFKKMKVRAASYIDTSRNVLMCAAISPQQSWHIPNVNADLIPRPEPIQIPRVPSSFKDTSLPPENQEKSKTEYMEVEDNCTDPIEKARPVGDGWTDMEPESDKTMLIPGDCCYVRTEHGKTLIGRIDKMWVKGVWCEQKFTLSSEVLEDELYFFRKAITPQKVSCQPTHTIASCFILLPPCCMWFYNLWSFLQQNVDRVAAKASWRNLSAAQKAEYDDKAQKQNEEISALGKEMPDMCPPSPATATSDPASNVFECHWDQCDYQFEEMQDLADHLLGDSIGHLYQTYPNFRGDCEINYTYSEADTALKDININSPRKIIIYSDLGASIYTLQSCFSSQEPLLKSIAKSVTRLPANGSVTVQWPPAHVGIPGNELADSLAKAGALGLPEARESTTQLDERDLLHTIKTQCLQEWKSDAAHDWYRAGGTSTGSVLPREQQSLISILKSGHLRTMTFQNGCKDLYFISSFYIILHKMLSNADFLRDDNNIPNPDDEESETDDHIEERNWSTDTEQYTLSEEENNEDPSFNYYIGKDQKTKWKKALPPKNVRTRSENIITHLPGVKGEAKNAKSILDCWNLFIDDNILECIVTNTNIYIRNIQQNYCRERDANLTNLHEIKALLGIMYFLGVMKANKLNTDDAWARDSTGFELCRIAMSENRFRFLLRVIRFDDKATRNERLRQDKLAAVRLILDTFVKNYQKHYSPSEYITVDEKLDAFRGKCNFRQYIPSKHNKYGIKLFALVDSKMFYTCNLEIYSGKNPEGPYNVSNSPSDIVERLCEPIKGTGRNVTMDNWFTSYSLALKLLQQFRLTIVGTLKRNKKEIPSEFVISR</sequence>
<organism evidence="12 13">
    <name type="scientific">Cordylochernes scorpioides</name>
    <dbReference type="NCBI Taxonomy" id="51811"/>
    <lineage>
        <taxon>Eukaryota</taxon>
        <taxon>Metazoa</taxon>
        <taxon>Ecdysozoa</taxon>
        <taxon>Arthropoda</taxon>
        <taxon>Chelicerata</taxon>
        <taxon>Arachnida</taxon>
        <taxon>Pseudoscorpiones</taxon>
        <taxon>Cheliferoidea</taxon>
        <taxon>Chernetidae</taxon>
        <taxon>Cordylochernes</taxon>
    </lineage>
</organism>
<dbReference type="InterPro" id="IPR018359">
    <property type="entry name" value="Bromodomain_CS"/>
</dbReference>
<keyword evidence="5 8" id="KW-0103">Bromodomain</keyword>
<evidence type="ECO:0000256" key="5">
    <source>
        <dbReference type="ARBA" id="ARBA00023117"/>
    </source>
</evidence>
<evidence type="ECO:0000256" key="1">
    <source>
        <dbReference type="ARBA" id="ARBA00004123"/>
    </source>
</evidence>
<evidence type="ECO:0000259" key="11">
    <source>
        <dbReference type="PROSITE" id="PS51038"/>
    </source>
</evidence>
<accession>A0ABY6KBL9</accession>
<dbReference type="PANTHER" id="PTHR16062:SF19">
    <property type="entry name" value="PROTEIN POLYBROMO-1"/>
    <property type="match status" value="1"/>
</dbReference>
<dbReference type="Proteomes" id="UP001235939">
    <property type="component" value="Chromosome 03"/>
</dbReference>
<feature type="compositionally biased region" description="Low complexity" evidence="9">
    <location>
        <begin position="179"/>
        <end position="188"/>
    </location>
</feature>